<reference evidence="2" key="1">
    <citation type="submission" date="2022-12" db="EMBL/GenBank/DDBJ databases">
        <title>Draft genome assemblies for two species of Escallonia (Escalloniales).</title>
        <authorList>
            <person name="Chanderbali A."/>
            <person name="Dervinis C."/>
            <person name="Anghel I."/>
            <person name="Soltis D."/>
            <person name="Soltis P."/>
            <person name="Zapata F."/>
        </authorList>
    </citation>
    <scope>NUCLEOTIDE SEQUENCE</scope>
    <source>
        <strain evidence="2">UCBG92.1500</strain>
        <tissue evidence="2">Leaf</tissue>
    </source>
</reference>
<evidence type="ECO:0000313" key="2">
    <source>
        <dbReference type="EMBL" id="KAK2981660.1"/>
    </source>
</evidence>
<dbReference type="EMBL" id="JAVXUO010001496">
    <property type="protein sequence ID" value="KAK2981660.1"/>
    <property type="molecule type" value="Genomic_DNA"/>
</dbReference>
<protein>
    <submittedName>
        <fullName evidence="2">Uncharacterized protein</fullName>
    </submittedName>
</protein>
<comment type="caution">
    <text evidence="2">The sequence shown here is derived from an EMBL/GenBank/DDBJ whole genome shotgun (WGS) entry which is preliminary data.</text>
</comment>
<keyword evidence="3" id="KW-1185">Reference proteome</keyword>
<organism evidence="2 3">
    <name type="scientific">Escallonia rubra</name>
    <dbReference type="NCBI Taxonomy" id="112253"/>
    <lineage>
        <taxon>Eukaryota</taxon>
        <taxon>Viridiplantae</taxon>
        <taxon>Streptophyta</taxon>
        <taxon>Embryophyta</taxon>
        <taxon>Tracheophyta</taxon>
        <taxon>Spermatophyta</taxon>
        <taxon>Magnoliopsida</taxon>
        <taxon>eudicotyledons</taxon>
        <taxon>Gunneridae</taxon>
        <taxon>Pentapetalae</taxon>
        <taxon>asterids</taxon>
        <taxon>campanulids</taxon>
        <taxon>Escalloniales</taxon>
        <taxon>Escalloniaceae</taxon>
        <taxon>Escallonia</taxon>
    </lineage>
</organism>
<evidence type="ECO:0000313" key="3">
    <source>
        <dbReference type="Proteomes" id="UP001187471"/>
    </source>
</evidence>
<accession>A0AA88UEL5</accession>
<dbReference type="PANTHER" id="PTHR37697:SF2">
    <property type="entry name" value="AP2-LIKE ETHYLENE-RESPONSIVE TRANSCRIPTION FACTOR SNZ"/>
    <property type="match status" value="1"/>
</dbReference>
<sequence>MEMVAEEPAIASLAAALEQATQSAKQLPNATHPSQIHQIYSTLHSAHHHLSSFLSQSARLPPPTLLPHHHHPPPLNSVSSPVCSDDDDHEIEPMQVGDGDEEVEAGQSWKPTTTVEVVEERMRDCFIQNKRPKRPLSPSSAAVACEQQEVVSGGGVVDFDPHGTRLRSLKLVYQFHS</sequence>
<dbReference type="PANTHER" id="PTHR37697">
    <property type="entry name" value="AP2-LIKE ETHYLENE-RESPONSIVE TRANSCRIPTION FACTOR SNZ"/>
    <property type="match status" value="1"/>
</dbReference>
<evidence type="ECO:0000256" key="1">
    <source>
        <dbReference type="SAM" id="MobiDB-lite"/>
    </source>
</evidence>
<dbReference type="Proteomes" id="UP001187471">
    <property type="component" value="Unassembled WGS sequence"/>
</dbReference>
<gene>
    <name evidence="2" type="ORF">RJ640_027115</name>
</gene>
<proteinExistence type="predicted"/>
<dbReference type="AlphaFoldDB" id="A0AA88UEL5"/>
<name>A0AA88UEL5_9ASTE</name>
<feature type="region of interest" description="Disordered" evidence="1">
    <location>
        <begin position="61"/>
        <end position="83"/>
    </location>
</feature>